<dbReference type="eggNOG" id="COG3861">
    <property type="taxonomic scope" value="Bacteria"/>
</dbReference>
<dbReference type="HOGENOM" id="CLU_108392_1_0_9"/>
<feature type="domain" description="DUF2382" evidence="1">
    <location>
        <begin position="2"/>
        <end position="80"/>
    </location>
</feature>
<dbReference type="KEGG" id="amt:Amet_3601"/>
<dbReference type="PANTHER" id="PTHR38463">
    <property type="entry name" value="STRESS RESPONSE PROTEIN YSNF"/>
    <property type="match status" value="1"/>
</dbReference>
<organism evidence="2 3">
    <name type="scientific">Alkaliphilus metalliredigens (strain QYMF)</name>
    <dbReference type="NCBI Taxonomy" id="293826"/>
    <lineage>
        <taxon>Bacteria</taxon>
        <taxon>Bacillati</taxon>
        <taxon>Bacillota</taxon>
        <taxon>Clostridia</taxon>
        <taxon>Peptostreptococcales</taxon>
        <taxon>Natronincolaceae</taxon>
        <taxon>Alkaliphilus</taxon>
    </lineage>
</organism>
<dbReference type="EMBL" id="CP000724">
    <property type="protein sequence ID" value="ABR49723.1"/>
    <property type="molecule type" value="Genomic_DNA"/>
</dbReference>
<reference evidence="3" key="1">
    <citation type="journal article" date="2016" name="Genome Announc.">
        <title>Complete genome sequence of Alkaliphilus metalliredigens strain QYMF, an alkaliphilic and metal-reducing bacterium isolated from borax-contaminated leachate ponds.</title>
        <authorList>
            <person name="Hwang C."/>
            <person name="Copeland A."/>
            <person name="Lucas S."/>
            <person name="Lapidus A."/>
            <person name="Barry K."/>
            <person name="Detter J.C."/>
            <person name="Glavina Del Rio T."/>
            <person name="Hammon N."/>
            <person name="Israni S."/>
            <person name="Dalin E."/>
            <person name="Tice H."/>
            <person name="Pitluck S."/>
            <person name="Chertkov O."/>
            <person name="Brettin T."/>
            <person name="Bruce D."/>
            <person name="Han C."/>
            <person name="Schmutz J."/>
            <person name="Larimer F."/>
            <person name="Land M.L."/>
            <person name="Hauser L."/>
            <person name="Kyrpides N."/>
            <person name="Mikhailova N."/>
            <person name="Ye Q."/>
            <person name="Zhou J."/>
            <person name="Richardson P."/>
            <person name="Fields M.W."/>
        </authorList>
    </citation>
    <scope>NUCLEOTIDE SEQUENCE [LARGE SCALE GENOMIC DNA]</scope>
    <source>
        <strain evidence="3">QYMF</strain>
    </source>
</reference>
<dbReference type="NCBIfam" id="TIGR02271">
    <property type="entry name" value="YsnF/AvaK domain"/>
    <property type="match status" value="1"/>
</dbReference>
<evidence type="ECO:0000313" key="3">
    <source>
        <dbReference type="Proteomes" id="UP000001572"/>
    </source>
</evidence>
<dbReference type="InterPro" id="IPR019060">
    <property type="entry name" value="DUF2382"/>
</dbReference>
<sequence length="99" mass="11505">MITEEKTVTVPVVREEIVIEKQVFDGKEQSQADTIRIPISEEHIEITKHPVILENVSIDNKQFHEMKQIETTLKKEKLHVKTTGDDKFIHNQTEDTQTP</sequence>
<accession>A6TU55</accession>
<dbReference type="InterPro" id="IPR052967">
    <property type="entry name" value="Stress_Response_Assoc"/>
</dbReference>
<dbReference type="AlphaFoldDB" id="A6TU55"/>
<name>A6TU55_ALKMQ</name>
<dbReference type="Pfam" id="PF09557">
    <property type="entry name" value="DUF2382"/>
    <property type="match status" value="1"/>
</dbReference>
<dbReference type="PANTHER" id="PTHR38463:SF1">
    <property type="entry name" value="STRESS RESPONSE PROTEIN YSNF"/>
    <property type="match status" value="1"/>
</dbReference>
<evidence type="ECO:0000259" key="1">
    <source>
        <dbReference type="Pfam" id="PF09557"/>
    </source>
</evidence>
<dbReference type="Proteomes" id="UP000001572">
    <property type="component" value="Chromosome"/>
</dbReference>
<keyword evidence="3" id="KW-1185">Reference proteome</keyword>
<proteinExistence type="predicted"/>
<protein>
    <submittedName>
        <fullName evidence="2">Uncharacterized conserved protein, repeat-containing protein</fullName>
    </submittedName>
</protein>
<gene>
    <name evidence="2" type="ordered locus">Amet_3601</name>
</gene>
<evidence type="ECO:0000313" key="2">
    <source>
        <dbReference type="EMBL" id="ABR49723.1"/>
    </source>
</evidence>
<dbReference type="STRING" id="293826.Amet_3601"/>